<dbReference type="SUPFAM" id="SSF51569">
    <property type="entry name" value="Aldolase"/>
    <property type="match status" value="1"/>
</dbReference>
<organism evidence="2 3">
    <name type="scientific">Nocardia transvalensis</name>
    <dbReference type="NCBI Taxonomy" id="37333"/>
    <lineage>
        <taxon>Bacteria</taxon>
        <taxon>Bacillati</taxon>
        <taxon>Actinomycetota</taxon>
        <taxon>Actinomycetes</taxon>
        <taxon>Mycobacteriales</taxon>
        <taxon>Nocardiaceae</taxon>
        <taxon>Nocardia</taxon>
    </lineage>
</organism>
<evidence type="ECO:0000256" key="1">
    <source>
        <dbReference type="PIRSR" id="PIRSR038992-1"/>
    </source>
</evidence>
<accession>A0A7W9UL98</accession>
<dbReference type="Gene3D" id="3.20.20.70">
    <property type="entry name" value="Aldolase class I"/>
    <property type="match status" value="1"/>
</dbReference>
<feature type="active site" description="Schiff-base intermediate with dihydroxyacetone-P" evidence="1">
    <location>
        <position position="154"/>
    </location>
</feature>
<dbReference type="EC" id="4.1.2.56" evidence="2"/>
<dbReference type="SMART" id="SM01133">
    <property type="entry name" value="DeoC"/>
    <property type="match status" value="1"/>
</dbReference>
<dbReference type="InterPro" id="IPR050456">
    <property type="entry name" value="DeoC/FbaB_aldolase"/>
</dbReference>
<dbReference type="GO" id="GO:0004332">
    <property type="term" value="F:fructose-bisphosphate aldolase activity"/>
    <property type="evidence" value="ECO:0007669"/>
    <property type="project" value="InterPro"/>
</dbReference>
<keyword evidence="2" id="KW-0456">Lyase</keyword>
<dbReference type="InterPro" id="IPR002915">
    <property type="entry name" value="DeoC/FbaB/LacD_aldolase"/>
</dbReference>
<evidence type="ECO:0000313" key="3">
    <source>
        <dbReference type="Proteomes" id="UP000540412"/>
    </source>
</evidence>
<dbReference type="Proteomes" id="UP000540412">
    <property type="component" value="Unassembled WGS sequence"/>
</dbReference>
<proteinExistence type="predicted"/>
<dbReference type="NCBIfam" id="NF005556">
    <property type="entry name" value="PRK07226.1"/>
    <property type="match status" value="1"/>
</dbReference>
<sequence length="234" mass="24075">MALDHSFSTGPITSATEFDRLLRAVDAANADAVILHRGRAKTTVPAASGLGLILHVSGSTSLGLSADEKVAVGCVEDALRLGADALSVHLNVGSATESEQLRQIGALAGACDRWQVPLLIMSYPRGPGIVDEYDPDIVAHAVSVAVDLGADLVKTYFTGSVETMREVVATSPVPVLAAGGRGEVGLTADQFAQDVSDSGCAGIAMGRQIFQNPAPGEVVRTLVQRIHGGVAVPI</sequence>
<dbReference type="InterPro" id="IPR041720">
    <property type="entry name" value="FbaB-like"/>
</dbReference>
<protein>
    <submittedName>
        <fullName evidence="2">2-amino-4, 5-dihydroxy-6-oxo-7-(Phosphonooxy)heptanoate synthase</fullName>
        <ecNumber evidence="2">4.1.2.56</ecNumber>
    </submittedName>
</protein>
<comment type="caution">
    <text evidence="2">The sequence shown here is derived from an EMBL/GenBank/DDBJ whole genome shotgun (WGS) entry which is preliminary data.</text>
</comment>
<dbReference type="Pfam" id="PF01791">
    <property type="entry name" value="DeoC"/>
    <property type="match status" value="1"/>
</dbReference>
<dbReference type="PANTHER" id="PTHR47916:SF1">
    <property type="entry name" value="3-HYDROXY-5-PHOSPHONOOXYPENTANE-2,4-DIONE THIOLASE"/>
    <property type="match status" value="1"/>
</dbReference>
<dbReference type="PIRSF" id="PIRSF038992">
    <property type="entry name" value="Aldolase_Ia"/>
    <property type="match status" value="1"/>
</dbReference>
<name>A0A7W9UL98_9NOCA</name>
<dbReference type="PANTHER" id="PTHR47916">
    <property type="entry name" value="FRUCTOSE-BISPHOSPHATE ALDOLASE CLASS 1"/>
    <property type="match status" value="1"/>
</dbReference>
<keyword evidence="3" id="KW-1185">Reference proteome</keyword>
<evidence type="ECO:0000313" key="2">
    <source>
        <dbReference type="EMBL" id="MBB5917326.1"/>
    </source>
</evidence>
<dbReference type="AlphaFoldDB" id="A0A7W9UL98"/>
<dbReference type="InterPro" id="IPR013785">
    <property type="entry name" value="Aldolase_TIM"/>
</dbReference>
<gene>
    <name evidence="2" type="ORF">BJY24_006238</name>
</gene>
<dbReference type="EMBL" id="JACHIT010000002">
    <property type="protein sequence ID" value="MBB5917326.1"/>
    <property type="molecule type" value="Genomic_DNA"/>
</dbReference>
<feature type="active site" description="Proton donor" evidence="1">
    <location>
        <position position="123"/>
    </location>
</feature>
<reference evidence="2 3" key="1">
    <citation type="submission" date="2020-08" db="EMBL/GenBank/DDBJ databases">
        <title>Sequencing the genomes of 1000 actinobacteria strains.</title>
        <authorList>
            <person name="Klenk H.-P."/>
        </authorList>
    </citation>
    <scope>NUCLEOTIDE SEQUENCE [LARGE SCALE GENOMIC DNA]</scope>
    <source>
        <strain evidence="2 3">DSM 43582</strain>
    </source>
</reference>